<evidence type="ECO:0000256" key="1">
    <source>
        <dbReference type="SAM" id="MobiDB-lite"/>
    </source>
</evidence>
<keyword evidence="3" id="KW-1185">Reference proteome</keyword>
<evidence type="ECO:0008006" key="4">
    <source>
        <dbReference type="Google" id="ProtNLM"/>
    </source>
</evidence>
<gene>
    <name evidence="2" type="ORF">GCM10009744_10020</name>
</gene>
<dbReference type="RefSeq" id="WP_344109243.1">
    <property type="nucleotide sequence ID" value="NZ_BAAANE010000003.1"/>
</dbReference>
<evidence type="ECO:0000313" key="2">
    <source>
        <dbReference type="EMBL" id="GAA1624503.1"/>
    </source>
</evidence>
<reference evidence="2 3" key="1">
    <citation type="journal article" date="2019" name="Int. J. Syst. Evol. Microbiol.">
        <title>The Global Catalogue of Microorganisms (GCM) 10K type strain sequencing project: providing services to taxonomists for standard genome sequencing and annotation.</title>
        <authorList>
            <consortium name="The Broad Institute Genomics Platform"/>
            <consortium name="The Broad Institute Genome Sequencing Center for Infectious Disease"/>
            <person name="Wu L."/>
            <person name="Ma J."/>
        </authorList>
    </citation>
    <scope>NUCLEOTIDE SEQUENCE [LARGE SCALE GENOMIC DNA]</scope>
    <source>
        <strain evidence="2 3">JCM 14306</strain>
    </source>
</reference>
<name>A0ABN2F013_9ACTN</name>
<dbReference type="EMBL" id="BAAANE010000003">
    <property type="protein sequence ID" value="GAA1624503.1"/>
    <property type="molecule type" value="Genomic_DNA"/>
</dbReference>
<feature type="compositionally biased region" description="Polar residues" evidence="1">
    <location>
        <begin position="217"/>
        <end position="231"/>
    </location>
</feature>
<comment type="caution">
    <text evidence="2">The sequence shown here is derived from an EMBL/GenBank/DDBJ whole genome shotgun (WGS) entry which is preliminary data.</text>
</comment>
<accession>A0ABN2F013</accession>
<feature type="region of interest" description="Disordered" evidence="1">
    <location>
        <begin position="208"/>
        <end position="231"/>
    </location>
</feature>
<sequence>MSDEWTIGVPVLSRGRHRNARKGGCFMEFASYLAGQPWSDHPDCTDPLLALVAREVNDETSDRGRTELAPLIPSVIGVTTDDPRLPPALVARCVRLVLPVVSPQFQCVLAVALLSAEHVLAQLEHRPRGDIRAASVQALNEVPVARSWAEAFIADRTPSCYSRYASRYAPRALAGAVRAVTDFRTPNADQLLRQLLVESIDECHQWMPTAGPKLSGPAQSLQGGSASARSS</sequence>
<organism evidence="2 3">
    <name type="scientific">Kribbella alba</name>
    <dbReference type="NCBI Taxonomy" id="190197"/>
    <lineage>
        <taxon>Bacteria</taxon>
        <taxon>Bacillati</taxon>
        <taxon>Actinomycetota</taxon>
        <taxon>Actinomycetes</taxon>
        <taxon>Propionibacteriales</taxon>
        <taxon>Kribbellaceae</taxon>
        <taxon>Kribbella</taxon>
    </lineage>
</organism>
<evidence type="ECO:0000313" key="3">
    <source>
        <dbReference type="Proteomes" id="UP001501319"/>
    </source>
</evidence>
<protein>
    <recommendedName>
        <fullName evidence="4">DUF4192 family protein</fullName>
    </recommendedName>
</protein>
<proteinExistence type="predicted"/>
<dbReference type="Proteomes" id="UP001501319">
    <property type="component" value="Unassembled WGS sequence"/>
</dbReference>